<evidence type="ECO:0000259" key="7">
    <source>
        <dbReference type="SMART" id="SM00983"/>
    </source>
</evidence>
<dbReference type="GO" id="GO:0030975">
    <property type="term" value="F:thiamine binding"/>
    <property type="evidence" value="ECO:0007669"/>
    <property type="project" value="InterPro"/>
</dbReference>
<comment type="caution">
    <text evidence="8">The sequence shown here is derived from an EMBL/GenBank/DDBJ whole genome shotgun (WGS) entry which is preliminary data.</text>
</comment>
<dbReference type="Pfam" id="PF04263">
    <property type="entry name" value="TPK_catalytic"/>
    <property type="match status" value="1"/>
</dbReference>
<evidence type="ECO:0000256" key="4">
    <source>
        <dbReference type="ARBA" id="ARBA00022741"/>
    </source>
</evidence>
<keyword evidence="9" id="KW-1185">Reference proteome</keyword>
<comment type="similarity">
    <text evidence="2">Belongs to the thiamine pyrophosphokinase family.</text>
</comment>
<dbReference type="CDD" id="cd07995">
    <property type="entry name" value="TPK"/>
    <property type="match status" value="1"/>
</dbReference>
<dbReference type="Proteomes" id="UP001174909">
    <property type="component" value="Unassembled WGS sequence"/>
</dbReference>
<dbReference type="SUPFAM" id="SSF63862">
    <property type="entry name" value="Thiamin pyrophosphokinase, substrate-binding domain"/>
    <property type="match status" value="1"/>
</dbReference>
<dbReference type="FunFam" id="2.60.120.320:FF:000001">
    <property type="entry name" value="Thiamine pyrophosphokinase"/>
    <property type="match status" value="1"/>
</dbReference>
<dbReference type="AlphaFoldDB" id="A0AA35W942"/>
<gene>
    <name evidence="8" type="ORF">GBAR_LOCUS3752</name>
</gene>
<accession>A0AA35W942</accession>
<feature type="domain" description="Thiamin pyrophosphokinase thiamin-binding" evidence="7">
    <location>
        <begin position="136"/>
        <end position="204"/>
    </location>
</feature>
<dbReference type="InterPro" id="IPR036371">
    <property type="entry name" value="TPK_B1-bd_sf"/>
</dbReference>
<dbReference type="GO" id="GO:0016301">
    <property type="term" value="F:kinase activity"/>
    <property type="evidence" value="ECO:0007669"/>
    <property type="project" value="UniProtKB-KW"/>
</dbReference>
<dbReference type="PANTHER" id="PTHR13622:SF8">
    <property type="entry name" value="THIAMIN PYROPHOSPHOKINASE 1"/>
    <property type="match status" value="1"/>
</dbReference>
<dbReference type="InterPro" id="IPR016966">
    <property type="entry name" value="Thiamin_pyrophosphokinase_euk"/>
</dbReference>
<dbReference type="InterPro" id="IPR036759">
    <property type="entry name" value="TPK_catalytic_sf"/>
</dbReference>
<dbReference type="InterPro" id="IPR007371">
    <property type="entry name" value="TPK_catalytic"/>
</dbReference>
<proteinExistence type="inferred from homology"/>
<dbReference type="GO" id="GO:0006772">
    <property type="term" value="P:thiamine metabolic process"/>
    <property type="evidence" value="ECO:0007669"/>
    <property type="project" value="InterPro"/>
</dbReference>
<name>A0AA35W942_GEOBA</name>
<dbReference type="GO" id="GO:0004788">
    <property type="term" value="F:thiamine diphosphokinase activity"/>
    <property type="evidence" value="ECO:0007669"/>
    <property type="project" value="InterPro"/>
</dbReference>
<evidence type="ECO:0000256" key="5">
    <source>
        <dbReference type="ARBA" id="ARBA00022777"/>
    </source>
</evidence>
<evidence type="ECO:0000256" key="3">
    <source>
        <dbReference type="ARBA" id="ARBA00022679"/>
    </source>
</evidence>
<dbReference type="PIRSF" id="PIRSF031057">
    <property type="entry name" value="Thiamin_pyrophosphokinase"/>
    <property type="match status" value="1"/>
</dbReference>
<evidence type="ECO:0000313" key="8">
    <source>
        <dbReference type="EMBL" id="CAI8003737.1"/>
    </source>
</evidence>
<dbReference type="SUPFAM" id="SSF63999">
    <property type="entry name" value="Thiamin pyrophosphokinase, catalytic domain"/>
    <property type="match status" value="1"/>
</dbReference>
<keyword evidence="4" id="KW-0547">Nucleotide-binding</keyword>
<evidence type="ECO:0000256" key="2">
    <source>
        <dbReference type="ARBA" id="ARBA00006785"/>
    </source>
</evidence>
<dbReference type="NCBIfam" id="TIGR01378">
    <property type="entry name" value="thi_PPkinase"/>
    <property type="match status" value="1"/>
</dbReference>
<dbReference type="InterPro" id="IPR006282">
    <property type="entry name" value="Thi_PPkinase"/>
</dbReference>
<dbReference type="GO" id="GO:0005524">
    <property type="term" value="F:ATP binding"/>
    <property type="evidence" value="ECO:0007669"/>
    <property type="project" value="UniProtKB-KW"/>
</dbReference>
<dbReference type="InterPro" id="IPR007373">
    <property type="entry name" value="Thiamin_PyroPKinase_B1-bd"/>
</dbReference>
<feature type="non-terminal residue" evidence="8">
    <location>
        <position position="1"/>
    </location>
</feature>
<evidence type="ECO:0000313" key="9">
    <source>
        <dbReference type="Proteomes" id="UP001174909"/>
    </source>
</evidence>
<dbReference type="EMBL" id="CASHTH010000538">
    <property type="protein sequence ID" value="CAI8003737.1"/>
    <property type="molecule type" value="Genomic_DNA"/>
</dbReference>
<evidence type="ECO:0000256" key="1">
    <source>
        <dbReference type="ARBA" id="ARBA00005078"/>
    </source>
</evidence>
<evidence type="ECO:0000256" key="6">
    <source>
        <dbReference type="ARBA" id="ARBA00022840"/>
    </source>
</evidence>
<keyword evidence="3" id="KW-0808">Transferase</keyword>
<reference evidence="8" key="1">
    <citation type="submission" date="2023-03" db="EMBL/GenBank/DDBJ databases">
        <authorList>
            <person name="Steffen K."/>
            <person name="Cardenas P."/>
        </authorList>
    </citation>
    <scope>NUCLEOTIDE SEQUENCE</scope>
</reference>
<dbReference type="Gene3D" id="3.40.50.10240">
    <property type="entry name" value="Thiamin pyrophosphokinase, catalytic domain"/>
    <property type="match status" value="1"/>
</dbReference>
<keyword evidence="6" id="KW-0067">ATP-binding</keyword>
<dbReference type="PANTHER" id="PTHR13622">
    <property type="entry name" value="THIAMIN PYROPHOSPHOKINASE"/>
    <property type="match status" value="1"/>
</dbReference>
<keyword evidence="5" id="KW-0418">Kinase</keyword>
<dbReference type="Pfam" id="PF04265">
    <property type="entry name" value="TPK_B1_binding"/>
    <property type="match status" value="1"/>
</dbReference>
<sequence>RNHWSKFSVVLCADGGANRLFDSVREREKLVPHTICGDFDSARLAVLQYYQQRGSRVVKVEDQDTTDFDKAMRQALDLRRKGDVAFSSIYAMNALGGRFDQTLGNLQTLFMFQTDLEGTPLYLLSETSIAVLLSAGESVVSVDSGLERVECGLLPLGESCGSCSTSGLRWNLSSQAMRFGGLVSTSNQLLPARPPVHITASSPLLWTMSHSL</sequence>
<dbReference type="GO" id="GO:0009229">
    <property type="term" value="P:thiamine diphosphate biosynthetic process"/>
    <property type="evidence" value="ECO:0007669"/>
    <property type="project" value="InterPro"/>
</dbReference>
<organism evidence="8 9">
    <name type="scientific">Geodia barretti</name>
    <name type="common">Barrett's horny sponge</name>
    <dbReference type="NCBI Taxonomy" id="519541"/>
    <lineage>
        <taxon>Eukaryota</taxon>
        <taxon>Metazoa</taxon>
        <taxon>Porifera</taxon>
        <taxon>Demospongiae</taxon>
        <taxon>Heteroscleromorpha</taxon>
        <taxon>Tetractinellida</taxon>
        <taxon>Astrophorina</taxon>
        <taxon>Geodiidae</taxon>
        <taxon>Geodia</taxon>
    </lineage>
</organism>
<dbReference type="SMART" id="SM00983">
    <property type="entry name" value="TPK_B1_binding"/>
    <property type="match status" value="1"/>
</dbReference>
<dbReference type="Gene3D" id="2.60.120.320">
    <property type="entry name" value="Thiamin pyrophosphokinase, thiamin-binding domain"/>
    <property type="match status" value="1"/>
</dbReference>
<protein>
    <submittedName>
        <fullName evidence="8">Thiamin pyrophosphokinase 1</fullName>
    </submittedName>
</protein>
<comment type="pathway">
    <text evidence="1">Cofactor biosynthesis; thiamine diphosphate biosynthesis; thiamine diphosphate from thiamine: step 1/1.</text>
</comment>